<evidence type="ECO:0000313" key="4">
    <source>
        <dbReference type="Proteomes" id="UP000007519"/>
    </source>
</evidence>
<dbReference type="PANTHER" id="PTHR46268:SF6">
    <property type="entry name" value="UNIVERSAL STRESS PROTEIN UP12"/>
    <property type="match status" value="1"/>
</dbReference>
<feature type="domain" description="UspA" evidence="2">
    <location>
        <begin position="12"/>
        <end position="147"/>
    </location>
</feature>
<feature type="domain" description="UspA" evidence="2">
    <location>
        <begin position="157"/>
        <end position="290"/>
    </location>
</feature>
<evidence type="ECO:0000256" key="1">
    <source>
        <dbReference type="ARBA" id="ARBA00008791"/>
    </source>
</evidence>
<dbReference type="HOGENOM" id="CLU_049301_3_0_10"/>
<dbReference type="Gene3D" id="3.40.50.620">
    <property type="entry name" value="HUPs"/>
    <property type="match status" value="2"/>
</dbReference>
<dbReference type="InterPro" id="IPR014729">
    <property type="entry name" value="Rossmann-like_a/b/a_fold"/>
</dbReference>
<dbReference type="AlphaFoldDB" id="H6LA66"/>
<dbReference type="Pfam" id="PF00582">
    <property type="entry name" value="Usp"/>
    <property type="match status" value="2"/>
</dbReference>
<proteinExistence type="inferred from homology"/>
<dbReference type="Proteomes" id="UP000007519">
    <property type="component" value="Chromosome"/>
</dbReference>
<evidence type="ECO:0000313" key="3">
    <source>
        <dbReference type="EMBL" id="AFC25534.1"/>
    </source>
</evidence>
<organism evidence="3 4">
    <name type="scientific">Saprospira grandis (strain Lewin)</name>
    <dbReference type="NCBI Taxonomy" id="984262"/>
    <lineage>
        <taxon>Bacteria</taxon>
        <taxon>Pseudomonadati</taxon>
        <taxon>Bacteroidota</taxon>
        <taxon>Saprospiria</taxon>
        <taxon>Saprospirales</taxon>
        <taxon>Saprospiraceae</taxon>
        <taxon>Saprospira</taxon>
    </lineage>
</organism>
<dbReference type="InterPro" id="IPR006015">
    <property type="entry name" value="Universal_stress_UspA"/>
</dbReference>
<dbReference type="PANTHER" id="PTHR46268">
    <property type="entry name" value="STRESS RESPONSE PROTEIN NHAX"/>
    <property type="match status" value="1"/>
</dbReference>
<accession>H6LA66</accession>
<sequence>MLSRNFRIREGLLALDYSSADEQCLRYLEFLQQYVRIDRLELMHVVKKSGFFEQLFAADAERMRKLFPSAEEQRQRMQALAEAHLGQTNIQLAYEVENGQPLEELLEELEEQRTDLLVLGKKPLAQGAGVLSRNLARRSPSSLLFVPPLAEPLKLGRFMVPVDFSENSALALQAACALARRLPQPPQIDCVHVYRMPDPHIYNINQTQAEFEELLLSSTKEAYENFLDNYLPKDMPRMELQLIQRGRLSTAGHLYDWAEDHRPDLIFLGAKGHTALKTLWLGSVSEKIIQLNEAFPCFIIR</sequence>
<evidence type="ECO:0000259" key="2">
    <source>
        <dbReference type="Pfam" id="PF00582"/>
    </source>
</evidence>
<dbReference type="InterPro" id="IPR006016">
    <property type="entry name" value="UspA"/>
</dbReference>
<dbReference type="SUPFAM" id="SSF52402">
    <property type="entry name" value="Adenine nucleotide alpha hydrolases-like"/>
    <property type="match status" value="2"/>
</dbReference>
<keyword evidence="4" id="KW-1185">Reference proteome</keyword>
<dbReference type="KEGG" id="sgn:SGRA_2806"/>
<dbReference type="RefSeq" id="WP_015693140.1">
    <property type="nucleotide sequence ID" value="NC_016940.1"/>
</dbReference>
<dbReference type="PRINTS" id="PR01438">
    <property type="entry name" value="UNVRSLSTRESS"/>
</dbReference>
<protein>
    <submittedName>
        <fullName evidence="3">Uspa domain-containing protein</fullName>
    </submittedName>
</protein>
<name>H6LA66_SAPGL</name>
<dbReference type="EMBL" id="CP002831">
    <property type="protein sequence ID" value="AFC25534.1"/>
    <property type="molecule type" value="Genomic_DNA"/>
</dbReference>
<dbReference type="eggNOG" id="COG0589">
    <property type="taxonomic scope" value="Bacteria"/>
</dbReference>
<dbReference type="OrthoDB" id="1522996at2"/>
<comment type="similarity">
    <text evidence="1">Belongs to the universal stress protein A family.</text>
</comment>
<dbReference type="STRING" id="984262.SGRA_2806"/>
<reference evidence="3 4" key="1">
    <citation type="journal article" date="2012" name="Stand. Genomic Sci.">
        <title>Complete genome sequencing and analysis of Saprospira grandis str. Lewin, a predatory marine bacterium.</title>
        <authorList>
            <person name="Saw J.H."/>
            <person name="Yuryev A."/>
            <person name="Kanbe M."/>
            <person name="Hou S."/>
            <person name="Young A.G."/>
            <person name="Aizawa S."/>
            <person name="Alam M."/>
        </authorList>
    </citation>
    <scope>NUCLEOTIDE SEQUENCE [LARGE SCALE GENOMIC DNA]</scope>
    <source>
        <strain evidence="3 4">Lewin</strain>
    </source>
</reference>
<gene>
    <name evidence="3" type="ordered locus">SGRA_2806</name>
</gene>
<dbReference type="CDD" id="cd00293">
    <property type="entry name" value="USP-like"/>
    <property type="match status" value="1"/>
</dbReference>